<protein>
    <submittedName>
        <fullName evidence="1">SPP1 family phage portal protein</fullName>
    </submittedName>
</protein>
<sequence>MRLVERFANLSGLPIVYHNDNEISDVEDRSELDDWISILDSMEDLISKYTDSFYKFIDPIFVTQGQQLKGEALPSEVIGKGINLDDGADAKFVGNQLDYKSFETIYKTLLQSLLDTSQTPAVSMNKTDISNLSEVSIKLLFQLANIKAGMNEQFIREGLEERFEKIRKLLGYKGIKFSDDEFETIDVVFQYATPSNDKEIIENLQALREMGAISLIGVLEDSPYTSDVQFELDRIVSEGNSVGNNKDTNMDNKDNEG</sequence>
<proteinExistence type="predicted"/>
<evidence type="ECO:0000313" key="2">
    <source>
        <dbReference type="Proteomes" id="UP000252731"/>
    </source>
</evidence>
<organism evidence="1 2">
    <name type="scientific">Cytobacillus firmus</name>
    <name type="common">Bacillus firmus</name>
    <dbReference type="NCBI Taxonomy" id="1399"/>
    <lineage>
        <taxon>Bacteria</taxon>
        <taxon>Bacillati</taxon>
        <taxon>Bacillota</taxon>
        <taxon>Bacilli</taxon>
        <taxon>Bacillales</taxon>
        <taxon>Bacillaceae</taxon>
        <taxon>Cytobacillus</taxon>
    </lineage>
</organism>
<comment type="caution">
    <text evidence="1">The sequence shown here is derived from an EMBL/GenBank/DDBJ whole genome shotgun (WGS) entry which is preliminary data.</text>
</comment>
<dbReference type="InterPro" id="IPR021145">
    <property type="entry name" value="Portal_protein_SPP1_Gp6-like"/>
</dbReference>
<gene>
    <name evidence="1" type="ORF">DFO70_103426</name>
</gene>
<name>A0A366K119_CYTFI</name>
<accession>A0A366K119</accession>
<dbReference type="EMBL" id="QNSF01000003">
    <property type="protein sequence ID" value="RBP95384.1"/>
    <property type="molecule type" value="Genomic_DNA"/>
</dbReference>
<keyword evidence="2" id="KW-1185">Reference proteome</keyword>
<dbReference type="Proteomes" id="UP000252731">
    <property type="component" value="Unassembled WGS sequence"/>
</dbReference>
<evidence type="ECO:0000313" key="1">
    <source>
        <dbReference type="EMBL" id="RBP95384.1"/>
    </source>
</evidence>
<reference evidence="1 2" key="1">
    <citation type="submission" date="2018-06" db="EMBL/GenBank/DDBJ databases">
        <title>Freshwater and sediment microbial communities from various areas in North America, analyzing microbe dynamics in response to fracking.</title>
        <authorList>
            <person name="Lamendella R."/>
        </authorList>
    </citation>
    <scope>NUCLEOTIDE SEQUENCE [LARGE SCALE GENOMIC DNA]</scope>
    <source>
        <strain evidence="1 2">14_TX</strain>
    </source>
</reference>
<dbReference type="Pfam" id="PF05133">
    <property type="entry name" value="SPP1_portal"/>
    <property type="match status" value="1"/>
</dbReference>
<dbReference type="AlphaFoldDB" id="A0A366K119"/>